<evidence type="ECO:0000259" key="6">
    <source>
        <dbReference type="PROSITE" id="PS50949"/>
    </source>
</evidence>
<evidence type="ECO:0000256" key="4">
    <source>
        <dbReference type="ARBA" id="ARBA00023125"/>
    </source>
</evidence>
<protein>
    <submittedName>
        <fullName evidence="7">PLP-dependent aminotransferase family protein</fullName>
    </submittedName>
</protein>
<dbReference type="Gene3D" id="3.40.640.10">
    <property type="entry name" value="Type I PLP-dependent aspartate aminotransferase-like (Major domain)"/>
    <property type="match status" value="1"/>
</dbReference>
<dbReference type="AlphaFoldDB" id="A0A848GFR1"/>
<dbReference type="Pfam" id="PF00155">
    <property type="entry name" value="Aminotran_1_2"/>
    <property type="match status" value="1"/>
</dbReference>
<dbReference type="InterPro" id="IPR036390">
    <property type="entry name" value="WH_DNA-bd_sf"/>
</dbReference>
<evidence type="ECO:0000256" key="5">
    <source>
        <dbReference type="ARBA" id="ARBA00023163"/>
    </source>
</evidence>
<dbReference type="Pfam" id="PF00392">
    <property type="entry name" value="GntR"/>
    <property type="match status" value="1"/>
</dbReference>
<comment type="caution">
    <text evidence="7">The sequence shown here is derived from an EMBL/GenBank/DDBJ whole genome shotgun (WGS) entry which is preliminary data.</text>
</comment>
<dbReference type="InterPro" id="IPR015424">
    <property type="entry name" value="PyrdxlP-dep_Trfase"/>
</dbReference>
<keyword evidence="2" id="KW-0663">Pyridoxal phosphate</keyword>
<evidence type="ECO:0000256" key="3">
    <source>
        <dbReference type="ARBA" id="ARBA00023015"/>
    </source>
</evidence>
<dbReference type="SMART" id="SM00345">
    <property type="entry name" value="HTH_GNTR"/>
    <property type="match status" value="1"/>
</dbReference>
<dbReference type="SUPFAM" id="SSF46785">
    <property type="entry name" value="Winged helix' DNA-binding domain"/>
    <property type="match status" value="1"/>
</dbReference>
<keyword evidence="7" id="KW-0032">Aminotransferase</keyword>
<name>A0A848GFR1_9BACT</name>
<dbReference type="CDD" id="cd07377">
    <property type="entry name" value="WHTH_GntR"/>
    <property type="match status" value="1"/>
</dbReference>
<accession>A0A848GFR1</accession>
<dbReference type="EMBL" id="JABBGC010000001">
    <property type="protein sequence ID" value="NML37314.1"/>
    <property type="molecule type" value="Genomic_DNA"/>
</dbReference>
<organism evidence="7 8">
    <name type="scientific">Chitinophaga fulva</name>
    <dbReference type="NCBI Taxonomy" id="2728842"/>
    <lineage>
        <taxon>Bacteria</taxon>
        <taxon>Pseudomonadati</taxon>
        <taxon>Bacteroidota</taxon>
        <taxon>Chitinophagia</taxon>
        <taxon>Chitinophagales</taxon>
        <taxon>Chitinophagaceae</taxon>
        <taxon>Chitinophaga</taxon>
    </lineage>
</organism>
<keyword evidence="5" id="KW-0804">Transcription</keyword>
<dbReference type="Gene3D" id="1.10.10.10">
    <property type="entry name" value="Winged helix-like DNA-binding domain superfamily/Winged helix DNA-binding domain"/>
    <property type="match status" value="1"/>
</dbReference>
<evidence type="ECO:0000256" key="2">
    <source>
        <dbReference type="ARBA" id="ARBA00022898"/>
    </source>
</evidence>
<dbReference type="InterPro" id="IPR000524">
    <property type="entry name" value="Tscrpt_reg_HTH_GntR"/>
</dbReference>
<dbReference type="GO" id="GO:0003677">
    <property type="term" value="F:DNA binding"/>
    <property type="evidence" value="ECO:0007669"/>
    <property type="project" value="UniProtKB-KW"/>
</dbReference>
<keyword evidence="4" id="KW-0238">DNA-binding</keyword>
<dbReference type="InterPro" id="IPR004839">
    <property type="entry name" value="Aminotransferase_I/II_large"/>
</dbReference>
<reference evidence="7 8" key="1">
    <citation type="submission" date="2020-04" db="EMBL/GenBank/DDBJ databases">
        <title>Chitinophaga sp. G-6-1-13 sp. nov., isolated from soil.</title>
        <authorList>
            <person name="Dahal R.H."/>
            <person name="Chaudhary D.K."/>
        </authorList>
    </citation>
    <scope>NUCLEOTIDE SEQUENCE [LARGE SCALE GENOMIC DNA]</scope>
    <source>
        <strain evidence="7 8">G-6-1-13</strain>
    </source>
</reference>
<comment type="similarity">
    <text evidence="1">In the C-terminal section; belongs to the class-I pyridoxal-phosphate-dependent aminotransferase family.</text>
</comment>
<dbReference type="GO" id="GO:0003700">
    <property type="term" value="F:DNA-binding transcription factor activity"/>
    <property type="evidence" value="ECO:0007669"/>
    <property type="project" value="InterPro"/>
</dbReference>
<dbReference type="SUPFAM" id="SSF53383">
    <property type="entry name" value="PLP-dependent transferases"/>
    <property type="match status" value="1"/>
</dbReference>
<dbReference type="GO" id="GO:0030170">
    <property type="term" value="F:pyridoxal phosphate binding"/>
    <property type="evidence" value="ECO:0007669"/>
    <property type="project" value="InterPro"/>
</dbReference>
<dbReference type="GO" id="GO:0008483">
    <property type="term" value="F:transaminase activity"/>
    <property type="evidence" value="ECO:0007669"/>
    <property type="project" value="UniProtKB-KW"/>
</dbReference>
<dbReference type="PANTHER" id="PTHR46577:SF1">
    <property type="entry name" value="HTH-TYPE TRANSCRIPTIONAL REGULATORY PROTEIN GABR"/>
    <property type="match status" value="1"/>
</dbReference>
<keyword evidence="7" id="KW-0808">Transferase</keyword>
<dbReference type="InterPro" id="IPR051446">
    <property type="entry name" value="HTH_trans_reg/aminotransferase"/>
</dbReference>
<dbReference type="Proteomes" id="UP000583266">
    <property type="component" value="Unassembled WGS sequence"/>
</dbReference>
<dbReference type="CDD" id="cd00609">
    <property type="entry name" value="AAT_like"/>
    <property type="match status" value="1"/>
</dbReference>
<dbReference type="RefSeq" id="WP_169224382.1">
    <property type="nucleotide sequence ID" value="NZ_JABBGC010000001.1"/>
</dbReference>
<evidence type="ECO:0000313" key="7">
    <source>
        <dbReference type="EMBL" id="NML37314.1"/>
    </source>
</evidence>
<evidence type="ECO:0000256" key="1">
    <source>
        <dbReference type="ARBA" id="ARBA00005384"/>
    </source>
</evidence>
<dbReference type="InterPro" id="IPR015421">
    <property type="entry name" value="PyrdxlP-dep_Trfase_major"/>
</dbReference>
<gene>
    <name evidence="7" type="ORF">HHL17_08895</name>
</gene>
<keyword evidence="8" id="KW-1185">Reference proteome</keyword>
<proteinExistence type="inferred from homology"/>
<dbReference type="PANTHER" id="PTHR46577">
    <property type="entry name" value="HTH-TYPE TRANSCRIPTIONAL REGULATORY PROTEIN GABR"/>
    <property type="match status" value="1"/>
</dbReference>
<evidence type="ECO:0000313" key="8">
    <source>
        <dbReference type="Proteomes" id="UP000583266"/>
    </source>
</evidence>
<sequence>MLPFKTLLKLDKDTSTPLYQQISNQLTELILDSIIKPGATLPGTREMAVLLGVHRKTIVAAYQELEAQAWVEIEPRKNVTVAEKLPRINPRDFNKSKTTSAYTRDTGFEVKKIIDFPALAPQSTEYRLVINDGFPDQRIAPIDLLLREYRSLFHSFSHRHTQNQSSPMGSLSLRSALVEYLSDSRGLNIDTNNILLTHGGQMAIYIAAKILLRPGSTVLVGEPNFFLANLIFEQFGAKLVKVPMDENGMKIDFIEQFCKTQKPDLLYIIPHHHHPTTVTLSTDRRIKLMGIIRKYHFPVIEDDYDYDFHYNGSPILPLASGNHGGNIIYIGSLTKSLTTSVRLGYMIAPGNFINEAVLVRTILDYRNDYLFEGALAALMQNGEMRKHIKKSVKLYRARRNHLCDQLQEQLGNVVSFAKPAGGLAVWTKFNEGFSLPEISKQVAINGMFMNDGKFYSYGTHHLNSLRFGFAGLNEKEIDETVAIIKHVTDKMGK</sequence>
<dbReference type="PROSITE" id="PS50949">
    <property type="entry name" value="HTH_GNTR"/>
    <property type="match status" value="1"/>
</dbReference>
<dbReference type="InterPro" id="IPR036388">
    <property type="entry name" value="WH-like_DNA-bd_sf"/>
</dbReference>
<feature type="domain" description="HTH gntR-type" evidence="6">
    <location>
        <begin position="16"/>
        <end position="84"/>
    </location>
</feature>
<keyword evidence="3" id="KW-0805">Transcription regulation</keyword>